<organism evidence="1">
    <name type="scientific">Arundo donax</name>
    <name type="common">Giant reed</name>
    <name type="synonym">Donax arundinaceus</name>
    <dbReference type="NCBI Taxonomy" id="35708"/>
    <lineage>
        <taxon>Eukaryota</taxon>
        <taxon>Viridiplantae</taxon>
        <taxon>Streptophyta</taxon>
        <taxon>Embryophyta</taxon>
        <taxon>Tracheophyta</taxon>
        <taxon>Spermatophyta</taxon>
        <taxon>Magnoliopsida</taxon>
        <taxon>Liliopsida</taxon>
        <taxon>Poales</taxon>
        <taxon>Poaceae</taxon>
        <taxon>PACMAD clade</taxon>
        <taxon>Arundinoideae</taxon>
        <taxon>Arundineae</taxon>
        <taxon>Arundo</taxon>
    </lineage>
</organism>
<evidence type="ECO:0000313" key="1">
    <source>
        <dbReference type="EMBL" id="JAE10639.1"/>
    </source>
</evidence>
<proteinExistence type="predicted"/>
<dbReference type="EMBL" id="GBRH01187257">
    <property type="protein sequence ID" value="JAE10639.1"/>
    <property type="molecule type" value="Transcribed_RNA"/>
</dbReference>
<sequence>MLYFEFVISLYHITLESRMINKENGL</sequence>
<reference evidence="1" key="2">
    <citation type="journal article" date="2015" name="Data Brief">
        <title>Shoot transcriptome of the giant reed, Arundo donax.</title>
        <authorList>
            <person name="Barrero R.A."/>
            <person name="Guerrero F.D."/>
            <person name="Moolhuijzen P."/>
            <person name="Goolsby J.A."/>
            <person name="Tidwell J."/>
            <person name="Bellgard S.E."/>
            <person name="Bellgard M.I."/>
        </authorList>
    </citation>
    <scope>NUCLEOTIDE SEQUENCE</scope>
    <source>
        <tissue evidence="1">Shoot tissue taken approximately 20 cm above the soil surface</tissue>
    </source>
</reference>
<protein>
    <submittedName>
        <fullName evidence="1">Uncharacterized protein</fullName>
    </submittedName>
</protein>
<reference evidence="1" key="1">
    <citation type="submission" date="2014-09" db="EMBL/GenBank/DDBJ databases">
        <authorList>
            <person name="Magalhaes I.L.F."/>
            <person name="Oliveira U."/>
            <person name="Santos F.R."/>
            <person name="Vidigal T.H.D.A."/>
            <person name="Brescovit A.D."/>
            <person name="Santos A.J."/>
        </authorList>
    </citation>
    <scope>NUCLEOTIDE SEQUENCE</scope>
    <source>
        <tissue evidence="1">Shoot tissue taken approximately 20 cm above the soil surface</tissue>
    </source>
</reference>
<dbReference type="AlphaFoldDB" id="A0A0A9FHG1"/>
<accession>A0A0A9FHG1</accession>
<name>A0A0A9FHG1_ARUDO</name>